<dbReference type="AlphaFoldDB" id="A0A6H1ZDW1"/>
<reference evidence="1" key="1">
    <citation type="submission" date="2020-03" db="EMBL/GenBank/DDBJ databases">
        <title>The deep terrestrial virosphere.</title>
        <authorList>
            <person name="Holmfeldt K."/>
            <person name="Nilsson E."/>
            <person name="Simone D."/>
            <person name="Lopez-Fernandez M."/>
            <person name="Wu X."/>
            <person name="de Brujin I."/>
            <person name="Lundin D."/>
            <person name="Andersson A."/>
            <person name="Bertilsson S."/>
            <person name="Dopson M."/>
        </authorList>
    </citation>
    <scope>NUCLEOTIDE SEQUENCE</scope>
    <source>
        <strain evidence="1">TM448A00317</strain>
        <strain evidence="2">TM448B00343</strain>
    </source>
</reference>
<evidence type="ECO:0000313" key="2">
    <source>
        <dbReference type="EMBL" id="QJH95007.1"/>
    </source>
</evidence>
<gene>
    <name evidence="1" type="ORF">TM448A00317_0008</name>
    <name evidence="2" type="ORF">TM448B00343_0013</name>
</gene>
<name>A0A6H1ZDW1_9ZZZZ</name>
<dbReference type="EMBL" id="MT144003">
    <property type="protein sequence ID" value="QJA46106.1"/>
    <property type="molecule type" value="Genomic_DNA"/>
</dbReference>
<sequence length="365" mass="40223">MAVIFAYDNKAEGATITSSSEVASLPDDSVITYWKSKVWRTSGNFVITASNNKIDFQETAITPLVATLTAGTYTPAGLAAEIKTQLEISGASTYTVTYSTSTYKFTIASNGVGGGGIFELLWNTGANTAISIAGTTGYDNAADDTGALTYTADNIRIHSEEWIKFDLGSALPIQFVALVGHNLTSAAVVHIQAHATDAWSAPTIDVTLAYNADILLYYWAANQSYRWWRFTFADAANPDGYIEVGHILIGDVWEPDRNAVGFTYQYVDPSEVSESPDGAESADVKEPFLVMSLDFKRIDTDDLDTMIRDVGMNKRFYVMPDYGNAIKDDGLHDFTRYGRFISLGFSPWQFKKKYDRTLVFQEARQ</sequence>
<evidence type="ECO:0000313" key="1">
    <source>
        <dbReference type="EMBL" id="QJA46106.1"/>
    </source>
</evidence>
<proteinExistence type="predicted"/>
<dbReference type="EMBL" id="MT144611">
    <property type="protein sequence ID" value="QJH95007.1"/>
    <property type="molecule type" value="Genomic_DNA"/>
</dbReference>
<protein>
    <submittedName>
        <fullName evidence="1">Uncharacterized protein</fullName>
    </submittedName>
</protein>
<accession>A0A6H1ZDW1</accession>
<organism evidence="1">
    <name type="scientific">viral metagenome</name>
    <dbReference type="NCBI Taxonomy" id="1070528"/>
    <lineage>
        <taxon>unclassified sequences</taxon>
        <taxon>metagenomes</taxon>
        <taxon>organismal metagenomes</taxon>
    </lineage>
</organism>